<protein>
    <submittedName>
        <fullName evidence="2">Uncharacterized protein</fullName>
    </submittedName>
</protein>
<accession>A0A2V3IBH4</accession>
<dbReference type="Proteomes" id="UP000247409">
    <property type="component" value="Unassembled WGS sequence"/>
</dbReference>
<evidence type="ECO:0000313" key="2">
    <source>
        <dbReference type="EMBL" id="PXF39462.1"/>
    </source>
</evidence>
<gene>
    <name evidence="2" type="ORF">BWQ96_10851</name>
</gene>
<sequence>MLKGPAPGGNPRKVRKSNASMVATIDDSGVFSVMSEAFVPPGVMTPISASGGNEEKMLDDEE</sequence>
<dbReference type="AlphaFoldDB" id="A0A2V3IBH4"/>
<dbReference type="EMBL" id="NBIV01000898">
    <property type="protein sequence ID" value="PXF39462.1"/>
    <property type="molecule type" value="Genomic_DNA"/>
</dbReference>
<proteinExistence type="predicted"/>
<name>A0A2V3IBH4_9FLOR</name>
<reference evidence="2 3" key="1">
    <citation type="journal article" date="2018" name="Mol. Biol. Evol.">
        <title>Analysis of the draft genome of the red seaweed Gracilariopsis chorda provides insights into genome size evolution in Rhodophyta.</title>
        <authorList>
            <person name="Lee J."/>
            <person name="Yang E.C."/>
            <person name="Graf L."/>
            <person name="Yang J.H."/>
            <person name="Qiu H."/>
            <person name="Zel Zion U."/>
            <person name="Chan C.X."/>
            <person name="Stephens T.G."/>
            <person name="Weber A.P.M."/>
            <person name="Boo G.H."/>
            <person name="Boo S.M."/>
            <person name="Kim K.M."/>
            <person name="Shin Y."/>
            <person name="Jung M."/>
            <person name="Lee S.J."/>
            <person name="Yim H.S."/>
            <person name="Lee J.H."/>
            <person name="Bhattacharya D."/>
            <person name="Yoon H.S."/>
        </authorList>
    </citation>
    <scope>NUCLEOTIDE SEQUENCE [LARGE SCALE GENOMIC DNA]</scope>
    <source>
        <strain evidence="2 3">SKKU-2015</strain>
        <tissue evidence="2">Whole body</tissue>
    </source>
</reference>
<evidence type="ECO:0000313" key="3">
    <source>
        <dbReference type="Proteomes" id="UP000247409"/>
    </source>
</evidence>
<comment type="caution">
    <text evidence="2">The sequence shown here is derived from an EMBL/GenBank/DDBJ whole genome shotgun (WGS) entry which is preliminary data.</text>
</comment>
<organism evidence="2 3">
    <name type="scientific">Gracilariopsis chorda</name>
    <dbReference type="NCBI Taxonomy" id="448386"/>
    <lineage>
        <taxon>Eukaryota</taxon>
        <taxon>Rhodophyta</taxon>
        <taxon>Florideophyceae</taxon>
        <taxon>Rhodymeniophycidae</taxon>
        <taxon>Gracilariales</taxon>
        <taxon>Gracilariaceae</taxon>
        <taxon>Gracilariopsis</taxon>
    </lineage>
</organism>
<keyword evidence="3" id="KW-1185">Reference proteome</keyword>
<evidence type="ECO:0000256" key="1">
    <source>
        <dbReference type="SAM" id="MobiDB-lite"/>
    </source>
</evidence>
<feature type="region of interest" description="Disordered" evidence="1">
    <location>
        <begin position="43"/>
        <end position="62"/>
    </location>
</feature>